<feature type="compositionally biased region" description="Basic and acidic residues" evidence="7">
    <location>
        <begin position="386"/>
        <end position="405"/>
    </location>
</feature>
<evidence type="ECO:0000256" key="6">
    <source>
        <dbReference type="ARBA" id="ARBA00022840"/>
    </source>
</evidence>
<dbReference type="InterPro" id="IPR000719">
    <property type="entry name" value="Prot_kinase_dom"/>
</dbReference>
<feature type="region of interest" description="Disordered" evidence="7">
    <location>
        <begin position="824"/>
        <end position="850"/>
    </location>
</feature>
<feature type="region of interest" description="Disordered" evidence="7">
    <location>
        <begin position="689"/>
        <end position="713"/>
    </location>
</feature>
<gene>
    <name evidence="11" type="ORF">NEOLEDRAFT_1183307</name>
</gene>
<keyword evidence="2" id="KW-0723">Serine/threonine-protein kinase</keyword>
<feature type="compositionally biased region" description="Basic and acidic residues" evidence="7">
    <location>
        <begin position="307"/>
        <end position="334"/>
    </location>
</feature>
<dbReference type="EMBL" id="KV425639">
    <property type="protein sequence ID" value="KZT19518.1"/>
    <property type="molecule type" value="Genomic_DNA"/>
</dbReference>
<feature type="compositionally biased region" description="Polar residues" evidence="7">
    <location>
        <begin position="423"/>
        <end position="435"/>
    </location>
</feature>
<dbReference type="Gene3D" id="3.30.1120.120">
    <property type="match status" value="1"/>
</dbReference>
<evidence type="ECO:0000256" key="7">
    <source>
        <dbReference type="SAM" id="MobiDB-lite"/>
    </source>
</evidence>
<evidence type="ECO:0000259" key="10">
    <source>
        <dbReference type="PROSITE" id="PS51985"/>
    </source>
</evidence>
<evidence type="ECO:0000256" key="2">
    <source>
        <dbReference type="ARBA" id="ARBA00022527"/>
    </source>
</evidence>
<feature type="domain" description="Protein kinase" evidence="8">
    <location>
        <begin position="26"/>
        <end position="288"/>
    </location>
</feature>
<dbReference type="FunFam" id="1.10.510.10:FF:000571">
    <property type="entry name" value="Maternal embryonic leucine zipper kinase"/>
    <property type="match status" value="1"/>
</dbReference>
<dbReference type="PANTHER" id="PTHR24345:SF91">
    <property type="entry name" value="SERINE_THREONINE-PROTEIN KINASE PLK4"/>
    <property type="match status" value="1"/>
</dbReference>
<dbReference type="GO" id="GO:0005737">
    <property type="term" value="C:cytoplasm"/>
    <property type="evidence" value="ECO:0007669"/>
    <property type="project" value="UniProtKB-SubCell"/>
</dbReference>
<dbReference type="PROSITE" id="PS50011">
    <property type="entry name" value="PROTEIN_KINASE_DOM"/>
    <property type="match status" value="1"/>
</dbReference>
<protein>
    <submittedName>
        <fullName evidence="11">Kinase-like protein</fullName>
    </submittedName>
</protein>
<feature type="domain" description="Cryptic POLO box 1 (CPB1)" evidence="9">
    <location>
        <begin position="552"/>
        <end position="661"/>
    </location>
</feature>
<feature type="region of interest" description="Disordered" evidence="7">
    <location>
        <begin position="289"/>
        <end position="479"/>
    </location>
</feature>
<keyword evidence="5 11" id="KW-0418">Kinase</keyword>
<evidence type="ECO:0000256" key="4">
    <source>
        <dbReference type="ARBA" id="ARBA00022741"/>
    </source>
</evidence>
<feature type="domain" description="Cryptic POLO box 2 (CPB2)" evidence="10">
    <location>
        <begin position="662"/>
        <end position="828"/>
    </location>
</feature>
<dbReference type="InterPro" id="IPR011009">
    <property type="entry name" value="Kinase-like_dom_sf"/>
</dbReference>
<dbReference type="PROSITE" id="PS51985">
    <property type="entry name" value="CPB2"/>
    <property type="match status" value="1"/>
</dbReference>
<evidence type="ECO:0000259" key="9">
    <source>
        <dbReference type="PROSITE" id="PS51984"/>
    </source>
</evidence>
<feature type="compositionally biased region" description="Polar residues" evidence="7">
    <location>
        <begin position="369"/>
        <end position="385"/>
    </location>
</feature>
<proteinExistence type="predicted"/>
<keyword evidence="4" id="KW-0547">Nucleotide-binding</keyword>
<feature type="compositionally biased region" description="Low complexity" evidence="7">
    <location>
        <begin position="457"/>
        <end position="466"/>
    </location>
</feature>
<dbReference type="GO" id="GO:0005634">
    <property type="term" value="C:nucleus"/>
    <property type="evidence" value="ECO:0007669"/>
    <property type="project" value="TreeGrafter"/>
</dbReference>
<evidence type="ECO:0000256" key="1">
    <source>
        <dbReference type="ARBA" id="ARBA00004496"/>
    </source>
</evidence>
<dbReference type="Proteomes" id="UP000076761">
    <property type="component" value="Unassembled WGS sequence"/>
</dbReference>
<evidence type="ECO:0000259" key="8">
    <source>
        <dbReference type="PROSITE" id="PS50011"/>
    </source>
</evidence>
<dbReference type="Gene3D" id="1.10.510.10">
    <property type="entry name" value="Transferase(Phosphotransferase) domain 1"/>
    <property type="match status" value="1"/>
</dbReference>
<dbReference type="GO" id="GO:0005524">
    <property type="term" value="F:ATP binding"/>
    <property type="evidence" value="ECO:0007669"/>
    <property type="project" value="UniProtKB-KW"/>
</dbReference>
<dbReference type="InterPro" id="IPR046437">
    <property type="entry name" value="Ser_Thr-PK_POLO_box_1_sf"/>
</dbReference>
<dbReference type="OrthoDB" id="408964at2759"/>
<dbReference type="InterPro" id="IPR033699">
    <property type="entry name" value="POLO_box_Plk4_1"/>
</dbReference>
<sequence>MPHTTKHFLEVSSFPPGETFDNLQNYDIQEEIGQGRLSTVYIAICRRGRLRNRKIALKKIILSRANQSESSRRDNAESVALHQSLHHPSVVSLFSFFSTPSAIYHILELCSQGTLLDFLSIHSNTEGVPLLSENQVRGIIKSVAGALVYLRKELVLHRNVTPSNILVTAESRIKLGDFSLAVRLPMANSTLSTLCGSPNYVSPEMIARVPYSFPSDVWSLGCVMLICITGHPPFEGNSVTETYERVSRGKYEIPSTTSINIKHLLSELLQMDPKRRIKIDDILSHPFLKSSRPTDSLTPQAPVPVRSSDRPLRGILELKSDAENHPLPLRKDQNSDSSSEPDDKRHGAVVTEHIPLGKPALLPRHPFVNKTNTVHGSSKPSSTHNSDLRRTLSEEIKPNIKDKPRFPQVQTGRRVFSAPEPRATTSGISSSTTRPVQPRPQAVSLVSVPGLTEDTSSETSARSSLSGDNESDIRRNNNEVKGKRGKFILLRPLNPTLAGAASREPTTRRTSVPWLRDKGSPLSAPFAETEPVLICQESPVLRPSIPVAEIPVGLIRPPAFTTGHLQPQTHKLSCGQISVLAQTRSVLVDLRERERRKGRKGDKVLVIHADGHKIEVYDAPHLSTPCCLVEPAATYTLDNLPQEYWKQYGDAGSVLRQIKQRTPKLTMHLPDVRCTLMSNEPKGDIELLFPDAEQSRGRPSSSRRNDETLKPHMRVRLSRNNQSLEIARYVSYSMSAGGETGEWTKRVFPVPDSGSSCQSFLVDTNVITMDAMERKGLDCLRRFLKVCDAMESAKADTEPPPGSRSGGEGPVQCFNSGLSIASHSPQLATSPDMELCEPAGSEKSAEMSNAPPFQTRFMPSVGWCMRYSTQDEGQRYRLLFLDGLTMEIDFVEQKLKIISQDGETTHVHLQDGRLNPKVEDRLKSFHQFVPLFSSD</sequence>
<evidence type="ECO:0000313" key="12">
    <source>
        <dbReference type="Proteomes" id="UP000076761"/>
    </source>
</evidence>
<name>A0A165NE36_9AGAM</name>
<keyword evidence="3" id="KW-0808">Transferase</keyword>
<dbReference type="PANTHER" id="PTHR24345">
    <property type="entry name" value="SERINE/THREONINE-PROTEIN KINASE PLK"/>
    <property type="match status" value="1"/>
</dbReference>
<dbReference type="AlphaFoldDB" id="A0A165NE36"/>
<dbReference type="GO" id="GO:0004674">
    <property type="term" value="F:protein serine/threonine kinase activity"/>
    <property type="evidence" value="ECO:0007669"/>
    <property type="project" value="UniProtKB-KW"/>
</dbReference>
<dbReference type="STRING" id="1314782.A0A165NE36"/>
<keyword evidence="6" id="KW-0067">ATP-binding</keyword>
<organism evidence="11 12">
    <name type="scientific">Neolentinus lepideus HHB14362 ss-1</name>
    <dbReference type="NCBI Taxonomy" id="1314782"/>
    <lineage>
        <taxon>Eukaryota</taxon>
        <taxon>Fungi</taxon>
        <taxon>Dikarya</taxon>
        <taxon>Basidiomycota</taxon>
        <taxon>Agaricomycotina</taxon>
        <taxon>Agaricomycetes</taxon>
        <taxon>Gloeophyllales</taxon>
        <taxon>Gloeophyllaceae</taxon>
        <taxon>Neolentinus</taxon>
    </lineage>
</organism>
<dbReference type="InterPro" id="IPR033698">
    <property type="entry name" value="POLO_box_Plk4_2"/>
</dbReference>
<dbReference type="PROSITE" id="PS51984">
    <property type="entry name" value="CPB1"/>
    <property type="match status" value="1"/>
</dbReference>
<evidence type="ECO:0000313" key="11">
    <source>
        <dbReference type="EMBL" id="KZT19518.1"/>
    </source>
</evidence>
<dbReference type="InParanoid" id="A0A165NE36"/>
<evidence type="ECO:0000256" key="5">
    <source>
        <dbReference type="ARBA" id="ARBA00022777"/>
    </source>
</evidence>
<evidence type="ECO:0000256" key="3">
    <source>
        <dbReference type="ARBA" id="ARBA00022679"/>
    </source>
</evidence>
<dbReference type="Pfam" id="PF00069">
    <property type="entry name" value="Pkinase"/>
    <property type="match status" value="1"/>
</dbReference>
<dbReference type="SUPFAM" id="SSF56112">
    <property type="entry name" value="Protein kinase-like (PK-like)"/>
    <property type="match status" value="1"/>
</dbReference>
<reference evidence="11 12" key="1">
    <citation type="journal article" date="2016" name="Mol. Biol. Evol.">
        <title>Comparative Genomics of Early-Diverging Mushroom-Forming Fungi Provides Insights into the Origins of Lignocellulose Decay Capabilities.</title>
        <authorList>
            <person name="Nagy L.G."/>
            <person name="Riley R."/>
            <person name="Tritt A."/>
            <person name="Adam C."/>
            <person name="Daum C."/>
            <person name="Floudas D."/>
            <person name="Sun H."/>
            <person name="Yadav J.S."/>
            <person name="Pangilinan J."/>
            <person name="Larsson K.H."/>
            <person name="Matsuura K."/>
            <person name="Barry K."/>
            <person name="Labutti K."/>
            <person name="Kuo R."/>
            <person name="Ohm R.A."/>
            <person name="Bhattacharya S.S."/>
            <person name="Shirouzu T."/>
            <person name="Yoshinaga Y."/>
            <person name="Martin F.M."/>
            <person name="Grigoriev I.V."/>
            <person name="Hibbett D.S."/>
        </authorList>
    </citation>
    <scope>NUCLEOTIDE SEQUENCE [LARGE SCALE GENOMIC DNA]</scope>
    <source>
        <strain evidence="11 12">HHB14362 ss-1</strain>
    </source>
</reference>
<keyword evidence="12" id="KW-1185">Reference proteome</keyword>
<accession>A0A165NE36</accession>
<comment type="subcellular location">
    <subcellularLocation>
        <location evidence="1">Cytoplasm</location>
    </subcellularLocation>
</comment>